<dbReference type="AlphaFoldDB" id="X0VWE3"/>
<dbReference type="Gene3D" id="3.40.50.880">
    <property type="match status" value="1"/>
</dbReference>
<gene>
    <name evidence="1" type="ORF">S01H1_56943</name>
</gene>
<sequence length="72" mass="8014">MKKRNVAILLFDDVEVLDFAGPFEVLAVTDELNNHTIFNVFTVAETHHAIKPRNGLSVNPDYALSTAPCLIF</sequence>
<name>X0VWE3_9ZZZZ</name>
<reference evidence="1" key="1">
    <citation type="journal article" date="2014" name="Front. Microbiol.">
        <title>High frequency of phylogenetically diverse reductive dehalogenase-homologous genes in deep subseafloor sedimentary metagenomes.</title>
        <authorList>
            <person name="Kawai M."/>
            <person name="Futagami T."/>
            <person name="Toyoda A."/>
            <person name="Takaki Y."/>
            <person name="Nishi S."/>
            <person name="Hori S."/>
            <person name="Arai W."/>
            <person name="Tsubouchi T."/>
            <person name="Morono Y."/>
            <person name="Uchiyama I."/>
            <person name="Ito T."/>
            <person name="Fujiyama A."/>
            <person name="Inagaki F."/>
            <person name="Takami H."/>
        </authorList>
    </citation>
    <scope>NUCLEOTIDE SEQUENCE</scope>
    <source>
        <strain evidence="1">Expedition CK06-06</strain>
    </source>
</reference>
<evidence type="ECO:0008006" key="2">
    <source>
        <dbReference type="Google" id="ProtNLM"/>
    </source>
</evidence>
<protein>
    <recommendedName>
        <fullName evidence="2">DJ-1/PfpI domain-containing protein</fullName>
    </recommendedName>
</protein>
<organism evidence="1">
    <name type="scientific">marine sediment metagenome</name>
    <dbReference type="NCBI Taxonomy" id="412755"/>
    <lineage>
        <taxon>unclassified sequences</taxon>
        <taxon>metagenomes</taxon>
        <taxon>ecological metagenomes</taxon>
    </lineage>
</organism>
<evidence type="ECO:0000313" key="1">
    <source>
        <dbReference type="EMBL" id="GAG22600.1"/>
    </source>
</evidence>
<accession>X0VWE3</accession>
<dbReference type="EMBL" id="BARS01037113">
    <property type="protein sequence ID" value="GAG22600.1"/>
    <property type="molecule type" value="Genomic_DNA"/>
</dbReference>
<comment type="caution">
    <text evidence="1">The sequence shown here is derived from an EMBL/GenBank/DDBJ whole genome shotgun (WGS) entry which is preliminary data.</text>
</comment>
<proteinExistence type="predicted"/>
<dbReference type="SUPFAM" id="SSF52317">
    <property type="entry name" value="Class I glutamine amidotransferase-like"/>
    <property type="match status" value="1"/>
</dbReference>
<dbReference type="InterPro" id="IPR029062">
    <property type="entry name" value="Class_I_gatase-like"/>
</dbReference>